<sequence>MKRLTTGLLTVAATATAFALAGPAPAQASAPAAAPAAEKPARAESWGPYYSSNRRAYARGTVDYRSGGNYLVTSGGIRVRGWLYDRDYRTSGEGGMCAYAQIQGYRSGGYGGGSGWDRGRTYRHCGTNNYRTIDYSSDYASQARIRVCQVRQYGGSPVYCSGWRYMRDDSYGGYGYQDRPGYEEDRPGYAPSLSSYTPAQPKSSENIDDPNLIDEGVDSAQGQDHGQLPSDSDQPASGQLPSNSDQPASSQLPGDTANLPSSGYLPSSMQNQGGAQDPNLVDDESGQEGAENAPTQEHMPAQIPAQSGQAPAQTGQAPEYAPGVNAGERPAGD</sequence>
<feature type="chain" id="PRO_5045116790" evidence="2">
    <location>
        <begin position="29"/>
        <end position="333"/>
    </location>
</feature>
<evidence type="ECO:0000256" key="1">
    <source>
        <dbReference type="SAM" id="MobiDB-lite"/>
    </source>
</evidence>
<feature type="compositionally biased region" description="Polar residues" evidence="1">
    <location>
        <begin position="192"/>
        <end position="204"/>
    </location>
</feature>
<gene>
    <name evidence="3" type="ORF">GCM10010466_61240</name>
</gene>
<evidence type="ECO:0000256" key="2">
    <source>
        <dbReference type="SAM" id="SignalP"/>
    </source>
</evidence>
<feature type="compositionally biased region" description="Polar residues" evidence="1">
    <location>
        <begin position="220"/>
        <end position="274"/>
    </location>
</feature>
<feature type="compositionally biased region" description="Acidic residues" evidence="1">
    <location>
        <begin position="206"/>
        <end position="217"/>
    </location>
</feature>
<feature type="signal peptide" evidence="2">
    <location>
        <begin position="1"/>
        <end position="28"/>
    </location>
</feature>
<feature type="compositionally biased region" description="Polar residues" evidence="1">
    <location>
        <begin position="304"/>
        <end position="316"/>
    </location>
</feature>
<comment type="caution">
    <text evidence="3">The sequence shown here is derived from an EMBL/GenBank/DDBJ whole genome shotgun (WGS) entry which is preliminary data.</text>
</comment>
<evidence type="ECO:0000313" key="4">
    <source>
        <dbReference type="Proteomes" id="UP001500320"/>
    </source>
</evidence>
<dbReference type="EMBL" id="BAAAUT010000073">
    <property type="protein sequence ID" value="GAA3162017.1"/>
    <property type="molecule type" value="Genomic_DNA"/>
</dbReference>
<accession>A0ABP6NYX3</accession>
<feature type="region of interest" description="Disordered" evidence="1">
    <location>
        <begin position="176"/>
        <end position="333"/>
    </location>
</feature>
<evidence type="ECO:0000313" key="3">
    <source>
        <dbReference type="EMBL" id="GAA3162017.1"/>
    </source>
</evidence>
<keyword evidence="4" id="KW-1185">Reference proteome</keyword>
<dbReference type="RefSeq" id="WP_344865606.1">
    <property type="nucleotide sequence ID" value="NZ_BAAAUT010000073.1"/>
</dbReference>
<reference evidence="4" key="1">
    <citation type="journal article" date="2019" name="Int. J. Syst. Evol. Microbiol.">
        <title>The Global Catalogue of Microorganisms (GCM) 10K type strain sequencing project: providing services to taxonomists for standard genome sequencing and annotation.</title>
        <authorList>
            <consortium name="The Broad Institute Genomics Platform"/>
            <consortium name="The Broad Institute Genome Sequencing Center for Infectious Disease"/>
            <person name="Wu L."/>
            <person name="Ma J."/>
        </authorList>
    </citation>
    <scope>NUCLEOTIDE SEQUENCE [LARGE SCALE GENOMIC DNA]</scope>
    <source>
        <strain evidence="4">JCM 9373</strain>
    </source>
</reference>
<proteinExistence type="predicted"/>
<keyword evidence="2" id="KW-0732">Signal</keyword>
<dbReference type="Proteomes" id="UP001500320">
    <property type="component" value="Unassembled WGS sequence"/>
</dbReference>
<organism evidence="3 4">
    <name type="scientific">Planomonospora alba</name>
    <dbReference type="NCBI Taxonomy" id="161354"/>
    <lineage>
        <taxon>Bacteria</taxon>
        <taxon>Bacillati</taxon>
        <taxon>Actinomycetota</taxon>
        <taxon>Actinomycetes</taxon>
        <taxon>Streptosporangiales</taxon>
        <taxon>Streptosporangiaceae</taxon>
        <taxon>Planomonospora</taxon>
    </lineage>
</organism>
<name>A0ABP6NYX3_9ACTN</name>
<protein>
    <submittedName>
        <fullName evidence="3">Uncharacterized protein</fullName>
    </submittedName>
</protein>